<dbReference type="PROSITE" id="PS51257">
    <property type="entry name" value="PROKAR_LIPOPROTEIN"/>
    <property type="match status" value="1"/>
</dbReference>
<dbReference type="EMBL" id="QNRR01000012">
    <property type="protein sequence ID" value="RBP38195.1"/>
    <property type="molecule type" value="Genomic_DNA"/>
</dbReference>
<sequence>MNTRSLISLLLSLAAAFGLASCQTTTGSNEPTEAVTCSKCQMVAYKKVGFGINKQIEVLSGKTMTCPECKSIAQNFFSKSASLKHTCSACGGELAHCVAH</sequence>
<dbReference type="AlphaFoldDB" id="A0A366H825"/>
<dbReference type="RefSeq" id="WP_113961302.1">
    <property type="nucleotide sequence ID" value="NZ_QNRR01000012.1"/>
</dbReference>
<accession>A0A366H825</accession>
<keyword evidence="3" id="KW-1185">Reference proteome</keyword>
<evidence type="ECO:0000313" key="2">
    <source>
        <dbReference type="EMBL" id="RBP38195.1"/>
    </source>
</evidence>
<reference evidence="2 3" key="1">
    <citation type="submission" date="2018-06" db="EMBL/GenBank/DDBJ databases">
        <title>Genomic Encyclopedia of Type Strains, Phase IV (KMG-IV): sequencing the most valuable type-strain genomes for metagenomic binning, comparative biology and taxonomic classification.</title>
        <authorList>
            <person name="Goeker M."/>
        </authorList>
    </citation>
    <scope>NUCLEOTIDE SEQUENCE [LARGE SCALE GENOMIC DNA]</scope>
    <source>
        <strain evidence="2 3">DSM 25532</strain>
    </source>
</reference>
<feature type="chain" id="PRO_5016933509" evidence="1">
    <location>
        <begin position="21"/>
        <end position="100"/>
    </location>
</feature>
<protein>
    <submittedName>
        <fullName evidence="2">Uncharacterized protein</fullName>
    </submittedName>
</protein>
<evidence type="ECO:0000256" key="1">
    <source>
        <dbReference type="SAM" id="SignalP"/>
    </source>
</evidence>
<comment type="caution">
    <text evidence="2">The sequence shown here is derived from an EMBL/GenBank/DDBJ whole genome shotgun (WGS) entry which is preliminary data.</text>
</comment>
<name>A0A366H825_9BACT</name>
<keyword evidence="1" id="KW-0732">Signal</keyword>
<feature type="signal peptide" evidence="1">
    <location>
        <begin position="1"/>
        <end position="20"/>
    </location>
</feature>
<dbReference type="Proteomes" id="UP000253426">
    <property type="component" value="Unassembled WGS sequence"/>
</dbReference>
<evidence type="ECO:0000313" key="3">
    <source>
        <dbReference type="Proteomes" id="UP000253426"/>
    </source>
</evidence>
<gene>
    <name evidence="2" type="ORF">DES53_112193</name>
</gene>
<proteinExistence type="predicted"/>
<organism evidence="2 3">
    <name type="scientific">Roseimicrobium gellanilyticum</name>
    <dbReference type="NCBI Taxonomy" id="748857"/>
    <lineage>
        <taxon>Bacteria</taxon>
        <taxon>Pseudomonadati</taxon>
        <taxon>Verrucomicrobiota</taxon>
        <taxon>Verrucomicrobiia</taxon>
        <taxon>Verrucomicrobiales</taxon>
        <taxon>Verrucomicrobiaceae</taxon>
        <taxon>Roseimicrobium</taxon>
    </lineage>
</organism>